<dbReference type="InterPro" id="IPR000203">
    <property type="entry name" value="GPS"/>
</dbReference>
<evidence type="ECO:0000256" key="10">
    <source>
        <dbReference type="ARBA" id="ARBA00023180"/>
    </source>
</evidence>
<dbReference type="Proteomes" id="UP001166093">
    <property type="component" value="Unassembled WGS sequence"/>
</dbReference>
<feature type="domain" description="PKD" evidence="15">
    <location>
        <begin position="764"/>
        <end position="821"/>
    </location>
</feature>
<dbReference type="InterPro" id="IPR035986">
    <property type="entry name" value="PKD_dom_sf"/>
</dbReference>
<dbReference type="InterPro" id="IPR042060">
    <property type="entry name" value="PLAT_polycystin1"/>
</dbReference>
<keyword evidence="9 14" id="KW-0472">Membrane</keyword>
<evidence type="ECO:0000256" key="4">
    <source>
        <dbReference type="ARBA" id="ARBA00022475"/>
    </source>
</evidence>
<evidence type="ECO:0000256" key="13">
    <source>
        <dbReference type="SAM" id="MobiDB-lite"/>
    </source>
</evidence>
<dbReference type="EMBL" id="JAAWVQ010089111">
    <property type="protein sequence ID" value="MBN3279405.1"/>
    <property type="molecule type" value="Genomic_DNA"/>
</dbReference>
<feature type="region of interest" description="Disordered" evidence="13">
    <location>
        <begin position="3645"/>
        <end position="3666"/>
    </location>
</feature>
<accession>A0ABS2XZQ2</accession>
<evidence type="ECO:0000259" key="16">
    <source>
        <dbReference type="PROSITE" id="PS50095"/>
    </source>
</evidence>
<feature type="region of interest" description="Disordered" evidence="13">
    <location>
        <begin position="3715"/>
        <end position="3858"/>
    </location>
</feature>
<dbReference type="CDD" id="cd00146">
    <property type="entry name" value="PKD"/>
    <property type="match status" value="8"/>
</dbReference>
<feature type="domain" description="PKD" evidence="15">
    <location>
        <begin position="673"/>
        <end position="729"/>
    </location>
</feature>
<keyword evidence="7 14" id="KW-1133">Transmembrane helix</keyword>
<dbReference type="Pfam" id="PF08016">
    <property type="entry name" value="PKD_channel"/>
    <property type="match status" value="1"/>
</dbReference>
<evidence type="ECO:0000313" key="18">
    <source>
        <dbReference type="EMBL" id="MBN3279405.1"/>
    </source>
</evidence>
<gene>
    <name evidence="18" type="primary">Pkd1_0</name>
    <name evidence="18" type="ORF">GTO93_0005393</name>
</gene>
<feature type="transmembrane region" description="Helical" evidence="14">
    <location>
        <begin position="2746"/>
        <end position="2768"/>
    </location>
</feature>
<feature type="domain" description="PLAT" evidence="16">
    <location>
        <begin position="2544"/>
        <end position="2658"/>
    </location>
</feature>
<feature type="transmembrane region" description="Helical" evidence="14">
    <location>
        <begin position="3395"/>
        <end position="3419"/>
    </location>
</feature>
<name>A0ABS2XZQ2_POLSP</name>
<evidence type="ECO:0000256" key="9">
    <source>
        <dbReference type="ARBA" id="ARBA00023136"/>
    </source>
</evidence>
<comment type="caution">
    <text evidence="12">Lacks conserved residue(s) required for the propagation of feature annotation.</text>
</comment>
<keyword evidence="11" id="KW-0966">Cell projection</keyword>
<dbReference type="Pfam" id="PF00801">
    <property type="entry name" value="PKD"/>
    <property type="match status" value="13"/>
</dbReference>
<feature type="non-terminal residue" evidence="18">
    <location>
        <position position="3858"/>
    </location>
</feature>
<evidence type="ECO:0000256" key="2">
    <source>
        <dbReference type="ARBA" id="ARBA00004651"/>
    </source>
</evidence>
<dbReference type="Gene3D" id="2.60.40.10">
    <property type="entry name" value="Immunoglobulins"/>
    <property type="match status" value="6"/>
</dbReference>
<keyword evidence="19" id="KW-1185">Reference proteome</keyword>
<proteinExistence type="inferred from homology"/>
<dbReference type="Gene3D" id="2.60.60.20">
    <property type="entry name" value="PLAT/LH2 domain"/>
    <property type="match status" value="1"/>
</dbReference>
<feature type="non-terminal residue" evidence="18">
    <location>
        <position position="1"/>
    </location>
</feature>
<feature type="domain" description="PKD" evidence="15">
    <location>
        <begin position="564"/>
        <end position="652"/>
    </location>
</feature>
<keyword evidence="5 14" id="KW-0812">Transmembrane</keyword>
<evidence type="ECO:0000256" key="12">
    <source>
        <dbReference type="PROSITE-ProRule" id="PRU00152"/>
    </source>
</evidence>
<feature type="domain" description="PKD" evidence="15">
    <location>
        <begin position="486"/>
        <end position="566"/>
    </location>
</feature>
<dbReference type="Pfam" id="PF01477">
    <property type="entry name" value="PLAT"/>
    <property type="match status" value="1"/>
</dbReference>
<keyword evidence="10" id="KW-0325">Glycoprotein</keyword>
<dbReference type="SMART" id="SM00308">
    <property type="entry name" value="LH2"/>
    <property type="match status" value="1"/>
</dbReference>
<evidence type="ECO:0000313" key="19">
    <source>
        <dbReference type="Proteomes" id="UP001166093"/>
    </source>
</evidence>
<dbReference type="Pfam" id="PF20519">
    <property type="entry name" value="Polycystin_dom"/>
    <property type="match status" value="1"/>
</dbReference>
<keyword evidence="6" id="KW-0677">Repeat</keyword>
<evidence type="ECO:0000256" key="8">
    <source>
        <dbReference type="ARBA" id="ARBA00023069"/>
    </source>
</evidence>
<evidence type="ECO:0000259" key="17">
    <source>
        <dbReference type="PROSITE" id="PS51111"/>
    </source>
</evidence>
<comment type="caution">
    <text evidence="18">The sequence shown here is derived from an EMBL/GenBank/DDBJ whole genome shotgun (WGS) entry which is preliminary data.</text>
</comment>
<feature type="compositionally biased region" description="Pro residues" evidence="13">
    <location>
        <begin position="3725"/>
        <end position="3743"/>
    </location>
</feature>
<feature type="transmembrane region" description="Helical" evidence="14">
    <location>
        <begin position="3485"/>
        <end position="3508"/>
    </location>
</feature>
<feature type="transmembrane region" description="Helical" evidence="14">
    <location>
        <begin position="3547"/>
        <end position="3569"/>
    </location>
</feature>
<feature type="region of interest" description="Disordered" evidence="13">
    <location>
        <begin position="2913"/>
        <end position="2938"/>
    </location>
</feature>
<feature type="compositionally biased region" description="Basic and acidic residues" evidence="13">
    <location>
        <begin position="3830"/>
        <end position="3858"/>
    </location>
</feature>
<dbReference type="PROSITE" id="PS50095">
    <property type="entry name" value="PLAT"/>
    <property type="match status" value="1"/>
</dbReference>
<feature type="compositionally biased region" description="Low complexity" evidence="13">
    <location>
        <begin position="3648"/>
        <end position="3657"/>
    </location>
</feature>
<dbReference type="PRINTS" id="PR00500">
    <property type="entry name" value="POLYCYSTIN1"/>
</dbReference>
<feature type="transmembrane region" description="Helical" evidence="14">
    <location>
        <begin position="2706"/>
        <end position="2726"/>
    </location>
</feature>
<feature type="transmembrane region" description="Helical" evidence="14">
    <location>
        <begin position="3439"/>
        <end position="3462"/>
    </location>
</feature>
<evidence type="ECO:0000256" key="3">
    <source>
        <dbReference type="ARBA" id="ARBA00007200"/>
    </source>
</evidence>
<sequence length="3858" mass="423939">MVFPGLWFSHAGQLVSVEFVIQPISQLTEARIQILRPYCSPAQHLVPPGCSSLQNPFACCSDVPLCNTTGGCVGGQQWCHLRESCLPVTSPCSSYSLPLPLPPRHTATPPFYYLVAELPLSLAPCTEPTHINVLLSAQEIHAYPDDILALQHDAGPGSLLHCPPSPGSPWRQSFLTLWGPGWWEGGLTALEPSLDWVDEAVCDLRVLYTDSMRSYAVSPLLNTAPSQPGPYTYSVAISNPVSSTTESCTVEIHSRVAGLQIIHPQTTRGNIHLLLKQPALVVIKILAGSNATATWSAPVLLSAAPFQPSCPPEVLGQAPGCKRDTSDTWFSSAPVLLASLSSQLLNITVSNQISSQSLSVALQSHEAVGGLRMSPSGAYRMLVDVSQVFSAEVSRGSSVTFSWVIDDLTVFAYTGQTYNVVFKKPAQYKLKVTAWNPVSSESLLVQLTADLMNPLADPHFLSVAKVMPVNTLQEIIFRVKVDISIDVTLRWDFGDDSPVVDHALIPPYKASLPQPDPGVKQVYLQDSASHTYTQPGDYTVRVQAFNKYNHTEQSVPVKVRSPLTALTLSLNPYHPLVNQSLEIEAVPSPSPYGISYRWNFNDGSLFLEGPNSTVHHSFTASGLYNLTVVANNTLSFVTSWLLVVVGESISNLQLTSNAPNELGSPTVVSGTVSAGTGLTWTFDMGSGQVFTNLSGNFVSYVYTAAGNYTINVIVRNSVSSASQSIRVEIYKLMVLGILPLSCQVTGEEVSFQALVNRKVKDLKFYWSFGDGRPLSIVEGNSTVIHDYSSPGSYPMNLTVFSQVGTASYQRTVCVEDMITALTLNSSSSAVAIDEDVCFIADIVPHPDVRHTYRFMWNSGIENESPISGLRDFCYAFRKEGTYQVSVEASNNVSSRSDSVFVHVQELVGKLWIRHDGEDLGALTVNRTYQFMVGTTSGTNITFKWDFGDGSPPSLGQNFSHTYNTPGMFTVTATGENAVSWTVATMKISVLSPISELILSTSQTAAEVGQAVIIMAKVNFEGNAQFYWSVDPSILLEEGTSTFRYTFPKPGVYRISVLAQNLVSKQRASITIEVFERIRGLKILSQDLISGRYVPTKANLFLTAFITHGSNVSYTWTVHLGGTHALKSKGDSLTFLPNSAGDLQVDLRANNPLGVLDERIMLRAVECVTGVRVLTTRDSVAVGRPINISVSVDSGTDLQYTWYTGSDQTPLFSNVSFLSHVYSSIGSVIINVTVSNVLGSSAGSTELRVQEPVFDLSFQVLGTLKPLYVPSNTTVRLHGFATKGTDLQWEWHFPGTIGPIFLYNQEISYSFKEASMYQVSLNASNDVSWKEVSHQVTVQDTIQGLALEVSRSTVCEEDQIVFKMSVLKGTNITYSLNFTSLNLLVDLQNNIYECSHLLVGRHNVTVRAVNDVSSQSKSLVVEVVEKIRGLKLVNRSLPVLEAQKEVSFQAQVVSGSHVSYQWLFQIPGYPDYPALGQKVFYTPPGDGSLTVNVVATNAFCSSSLTDALMVQSPVLQATLATNGTDVFTNQTVTFWVVLRGGSNLHYEWNFGVSGKEVIYRTRNNTAVHIFQEAGSYLVGVKVFNQVSLSTAQMLITVRSLECSVPKVILIQRETNILKSRPSYFEASVDLQGCTTYRAGYSWEVFMGPSCLEQDRVPLGSADVSTPLLILPKLTLDLGSYCLRFTAALLGTPLLQQQTLNITVVQSRLVALIRGGSHRVWSAHDDLLLDGTDSHDPDTGVGEEDEMEYQWDCVIQNMSAPSCIPQHLVNHSSLTLSSENLLPESVYIFTVTVRKAGKQCVSTMQTVTMKPGQVLPVSIACLSCSALSSYGVSQSVHVTLSGYCPSCSSRAQFHWEAVVRGGEEVLDLDKVSTSTGPFFPDLVVRQGVLRDGVNYTFTLNVVDPQGALWGSASITLVPNHPPSGGTCTLQPDTAIYLLETPVTSNCTGWRDADSTPSQLIFSMVAELCLEGCRQCHRFTLYRGTKPSFSSLLPLGPPGAFSTITVLIQVENSLGAKTTAFNRTLSVSMPLLPSGFQSITDWLKNKSQSELWGVVQQGNPQEVIPYSIALISALNQDRNVSEEELGDRISIRSNITRALTSLNISTIQDVVQLSAALAQCVVVPQEFACEECQHRTLEVTHKMISIIGEELVRGDATPTSTGTNILQILGGSMAAADYNNTTAGQSSELTVSAFSLMLALMRSLMRSRVPREETLSLGVPEIQIQGHRADPSNLLCTRLSQNCNFYIPRALSSQLEQSREVVQILMQMEVNPFSLSLPHAHPISTGLAAMEFTTPQGQPIPIANLSNENAIQVVLPNQAGDESGASDVTIPPQGSVNFTVKAVNSNPEAGLYISFRFTLPPGSKQEGNAVVRIYIDARPGPSESQHSLMEEVSLFQHSDWAAGEHTVFLSPLYNDTVRQFFVNVSSVLSEAQVQARVTVFSSLCQFFSLEEKLWSTQGLSPLERASLKQAHCLTQHLTVFGASLFIYPDALVFLPPAQGPVHSHVAVITCAVLLAIYLATALIAHKLDDIDVTHVGVIPLCGQPGRYHYRVMVKTGWTKGSGTSAHVGISLYGLNKSGSRHLDKDGAFNRNSLDEFQIETDANLGEIWKIRVWHDNTGLDPSWYLQYVIVWDRQTDNMYFFLVEDWLSVENERNEGMVEKEVLAACPQELRGFYRILGAQLLRGVWDGHLWVSVWERPPRSRFTRVQRVTCCALLLYLYLAAGALWYGAVGDKHTRSRVSAHVFVNAETIAVGMTIAVLVCPIYLLFIFLFRRTRSKVTVEDPEPQPSEPLTVEMDVFMEHSELGSSSFLSLPGRLDSIMDGASDSSESLGSKKLESALGNPTKLDNESFLKHWPSCDSIFDIPDLLSAEPAVSRSRILKRKKAILKLGLESPSSSEDDPLSFSLSGSERYHLTLSDERAASNSSGRVTSDSGRFSPRADTDLSDLLQSSCSGWSDLVDERKQYGGQRHKSISCISGFTSASSFFPSPEPPSHPGSAFSTRIGVSRRPRPWLLPPWVLTATYLLVLAVLVGCVALTVLYGSSFHSPVLLMWLVSFLSAFLTSALIIEPAKVVLQALFQALVLKAVDPDEGDTLVEEPLIKRSSERLGKVRAPYGYGLLHAKEEARRVRALRQLMKDCIVHMLFLLVVLVVNYQGSFHDNNGRLLQAAVKRSLLSTPREGPNFTALRGGAEAWLWMDSLLVPHLYRNPSLSLVGVPRLRQLRSQGGCGSHGNIGLLSQDRSPTPYITQTRSNTSSNQRVLHVSHDSPRLWYWGELGLYCSGGEAVELGNSSETALEILRRLHQSSWINRMSRGLFVEFTQYHRDTGLFLVVTMALELPQFDCAVPSVSIRVLRMQPSGSGADLLLVMMVLLLVFSVCFLCSELLALSRERWSYLRQGRHYLQLLVILLCLGVCSLHFTFLSLSASQLRHYRRHRHAFTDFHKVALVAEAASNLAAVLLSILTIKIVRQLRFVRKWSVFGKTFQLAGRELTMATLLLLLLLLIFAQSGCLLFSSTVQEFRSLGGACVLLLSALRGRVRLGQVSQQWPLSGPLYLLSCGACLCWVLVRLFGAVLMRSYRAVQNEMYRPAMEPQDYEMVEFFIKRFRLWMGLSRTKEFRHKVKFEGMESLPSRSSRDSAVLCPDSDTLELPRADSALSSASEESSVGEGPRLDPRSDLYDVQFYLDRLLPTINSLLTQFDRVNKVTGDLYQIEVDLQRAQSKIAEKRRQQASPPPPPPTASPAVLPPPPSLSFSCKPLELPRTYTTFSEPALPRPQPHRSQVSDSRDAESCRPTRIPSLMDAGTRRVPGRRAWHSGPPLSADFSQRPLQAPGGADGSRPKSEEGKGRQGNDRVPVKRRAWHNEGT</sequence>
<evidence type="ECO:0000256" key="1">
    <source>
        <dbReference type="ARBA" id="ARBA00004138"/>
    </source>
</evidence>
<feature type="domain" description="REJ" evidence="17">
    <location>
        <begin position="1601"/>
        <end position="2279"/>
    </location>
</feature>
<dbReference type="InterPro" id="IPR013122">
    <property type="entry name" value="PKD1_2_channel"/>
</dbReference>
<dbReference type="InterPro" id="IPR022409">
    <property type="entry name" value="PKD/Chitinase_dom"/>
</dbReference>
<comment type="similarity">
    <text evidence="3">Belongs to the polycystin family.</text>
</comment>
<feature type="transmembrane region" description="Helical" evidence="14">
    <location>
        <begin position="3013"/>
        <end position="3038"/>
    </location>
</feature>
<keyword evidence="4" id="KW-1003">Cell membrane</keyword>
<feature type="compositionally biased region" description="Polar residues" evidence="13">
    <location>
        <begin position="2918"/>
        <end position="2930"/>
    </location>
</feature>
<evidence type="ECO:0000256" key="7">
    <source>
        <dbReference type="ARBA" id="ARBA00022989"/>
    </source>
</evidence>
<feature type="domain" description="PKD" evidence="15">
    <location>
        <begin position="1193"/>
        <end position="1255"/>
    </location>
</feature>
<keyword evidence="8" id="KW-0969">Cilium</keyword>
<dbReference type="SMART" id="SM00303">
    <property type="entry name" value="GPS"/>
    <property type="match status" value="1"/>
</dbReference>
<evidence type="ECO:0000256" key="6">
    <source>
        <dbReference type="ARBA" id="ARBA00022737"/>
    </source>
</evidence>
<dbReference type="InterPro" id="IPR036392">
    <property type="entry name" value="PLAT/LH2_dom_sf"/>
</dbReference>
<feature type="transmembrane region" description="Helical" evidence="14">
    <location>
        <begin position="3044"/>
        <end position="3063"/>
    </location>
</feature>
<feature type="domain" description="PKD" evidence="15">
    <location>
        <begin position="1514"/>
        <end position="1603"/>
    </location>
</feature>
<dbReference type="PROSITE" id="PS51111">
    <property type="entry name" value="REJ"/>
    <property type="match status" value="1"/>
</dbReference>
<dbReference type="InterPro" id="IPR000601">
    <property type="entry name" value="PKD_dom"/>
</dbReference>
<dbReference type="PANTHER" id="PTHR46730">
    <property type="entry name" value="POLYCYSTIN-1"/>
    <property type="match status" value="1"/>
</dbReference>
<evidence type="ECO:0000256" key="5">
    <source>
        <dbReference type="ARBA" id="ARBA00022692"/>
    </source>
</evidence>
<protein>
    <submittedName>
        <fullName evidence="18">PKD1 protein</fullName>
    </submittedName>
</protein>
<evidence type="ECO:0000256" key="11">
    <source>
        <dbReference type="ARBA" id="ARBA00023273"/>
    </source>
</evidence>
<dbReference type="SUPFAM" id="SSF49299">
    <property type="entry name" value="PKD domain"/>
    <property type="match status" value="11"/>
</dbReference>
<dbReference type="InterPro" id="IPR000434">
    <property type="entry name" value="PC1"/>
</dbReference>
<dbReference type="SUPFAM" id="SSF49723">
    <property type="entry name" value="Lipase/lipooxygenase domain (PLAT/LH2 domain)"/>
    <property type="match status" value="1"/>
</dbReference>
<organism evidence="18 19">
    <name type="scientific">Polyodon spathula</name>
    <name type="common">North American paddlefish</name>
    <name type="synonym">Squalus spathula</name>
    <dbReference type="NCBI Taxonomy" id="7913"/>
    <lineage>
        <taxon>Eukaryota</taxon>
        <taxon>Metazoa</taxon>
        <taxon>Chordata</taxon>
        <taxon>Craniata</taxon>
        <taxon>Vertebrata</taxon>
        <taxon>Euteleostomi</taxon>
        <taxon>Actinopterygii</taxon>
        <taxon>Chondrostei</taxon>
        <taxon>Acipenseriformes</taxon>
        <taxon>Polyodontidae</taxon>
        <taxon>Polyodon</taxon>
    </lineage>
</organism>
<evidence type="ECO:0000256" key="14">
    <source>
        <dbReference type="SAM" id="Phobius"/>
    </source>
</evidence>
<dbReference type="InterPro" id="IPR013783">
    <property type="entry name" value="Ig-like_fold"/>
</dbReference>
<dbReference type="InterPro" id="IPR046791">
    <property type="entry name" value="Polycystin_dom"/>
</dbReference>
<dbReference type="PANTHER" id="PTHR46730:SF2">
    <property type="entry name" value="POLYCYSTIN-1 ISOFORM X1"/>
    <property type="match status" value="1"/>
</dbReference>
<dbReference type="InterPro" id="IPR001024">
    <property type="entry name" value="PLAT/LH2_dom"/>
</dbReference>
<dbReference type="SMART" id="SM00089">
    <property type="entry name" value="PKD"/>
    <property type="match status" value="12"/>
</dbReference>
<dbReference type="PROSITE" id="PS50093">
    <property type="entry name" value="PKD"/>
    <property type="match status" value="7"/>
</dbReference>
<dbReference type="InterPro" id="IPR014010">
    <property type="entry name" value="REJ_dom"/>
</dbReference>
<dbReference type="Pfam" id="PF02010">
    <property type="entry name" value="REJ"/>
    <property type="match status" value="1"/>
</dbReference>
<comment type="subcellular location">
    <subcellularLocation>
        <location evidence="2">Cell membrane</location>
        <topology evidence="2">Multi-pass membrane protein</topology>
    </subcellularLocation>
    <subcellularLocation>
        <location evidence="1">Cell projection</location>
        <location evidence="1">Cilium</location>
    </subcellularLocation>
</comment>
<dbReference type="InterPro" id="IPR002859">
    <property type="entry name" value="PKD/REJ-like"/>
</dbReference>
<feature type="domain" description="PKD" evidence="15">
    <location>
        <begin position="933"/>
        <end position="996"/>
    </location>
</feature>
<dbReference type="CDD" id="cd01752">
    <property type="entry name" value="PLAT_polycystin"/>
    <property type="match status" value="1"/>
</dbReference>
<reference evidence="18" key="1">
    <citation type="journal article" date="2021" name="Cell">
        <title>Tracing the genetic footprints of vertebrate landing in non-teleost ray-finned fishes.</title>
        <authorList>
            <person name="Bi X."/>
            <person name="Wang K."/>
            <person name="Yang L."/>
            <person name="Pan H."/>
            <person name="Jiang H."/>
            <person name="Wei Q."/>
            <person name="Fang M."/>
            <person name="Yu H."/>
            <person name="Zhu C."/>
            <person name="Cai Y."/>
            <person name="He Y."/>
            <person name="Gan X."/>
            <person name="Zeng H."/>
            <person name="Yu D."/>
            <person name="Zhu Y."/>
            <person name="Jiang H."/>
            <person name="Qiu Q."/>
            <person name="Yang H."/>
            <person name="Zhang Y.E."/>
            <person name="Wang W."/>
            <person name="Zhu M."/>
            <person name="He S."/>
            <person name="Zhang G."/>
        </authorList>
    </citation>
    <scope>NUCLEOTIDE SEQUENCE</scope>
    <source>
        <strain evidence="18">Pddl_001</strain>
    </source>
</reference>
<feature type="transmembrane region" description="Helical" evidence="14">
    <location>
        <begin position="3359"/>
        <end position="3383"/>
    </location>
</feature>
<feature type="transmembrane region" description="Helical" evidence="14">
    <location>
        <begin position="2498"/>
        <end position="2521"/>
    </location>
</feature>
<evidence type="ECO:0000259" key="15">
    <source>
        <dbReference type="PROSITE" id="PS50093"/>
    </source>
</evidence>